<name>A0A0V7YB29_ENTFC</name>
<dbReference type="Pfam" id="PF10665">
    <property type="entry name" value="Minor_capsid_1"/>
    <property type="match status" value="1"/>
</dbReference>
<dbReference type="Proteomes" id="UP001139644">
    <property type="component" value="Unassembled WGS sequence"/>
</dbReference>
<sequence length="115" mass="13059">MIPLMPKELCNQSITLRLLDGHDKWQKPVFSEPITINHMIFQPQTVYSGSNNNRQVVANAIAFLFAGVSDPMPVINKNHVGSKIDFEGETYTITTIVDNRNPYSNEVYSYELEVL</sequence>
<reference evidence="1" key="2">
    <citation type="journal article" date="2022" name="J. Anim. Sci.">
        <title>Whole genome sequence analyses-based assessment of virulence potential and antimicrobial susceptibilities and resistance of Enterococcus faecium strains isolated from commercial swine and cattle probiotic products.</title>
        <authorList>
            <person name="Shridhar P.B."/>
            <person name="Amachawadi R.G."/>
            <person name="Tokach M."/>
            <person name="Patel I."/>
            <person name="Gangiredla J."/>
            <person name="Mammel M."/>
            <person name="Nagaraja T.G."/>
        </authorList>
    </citation>
    <scope>NUCLEOTIDE SEQUENCE</scope>
    <source>
        <strain evidence="1">EF215</strain>
    </source>
</reference>
<evidence type="ECO:0000313" key="3">
    <source>
        <dbReference type="Proteomes" id="UP000224303"/>
    </source>
</evidence>
<dbReference type="EMBL" id="PCGC01000014">
    <property type="protein sequence ID" value="PHL21543.1"/>
    <property type="molecule type" value="Genomic_DNA"/>
</dbReference>
<proteinExistence type="predicted"/>
<organism evidence="2 3">
    <name type="scientific">Enterococcus faecium</name>
    <name type="common">Streptococcus faecium</name>
    <dbReference type="NCBI Taxonomy" id="1352"/>
    <lineage>
        <taxon>Bacteria</taxon>
        <taxon>Bacillati</taxon>
        <taxon>Bacillota</taxon>
        <taxon>Bacilli</taxon>
        <taxon>Lactobacillales</taxon>
        <taxon>Enterococcaceae</taxon>
        <taxon>Enterococcus</taxon>
    </lineage>
</organism>
<dbReference type="InterPro" id="IPR019612">
    <property type="entry name" value="Minor_capsid_put"/>
</dbReference>
<protein>
    <submittedName>
        <fullName evidence="1 2">Capsid protein</fullName>
    </submittedName>
</protein>
<dbReference type="Proteomes" id="UP000224303">
    <property type="component" value="Unassembled WGS sequence"/>
</dbReference>
<dbReference type="RefSeq" id="WP_002300153.1">
    <property type="nucleotide sequence ID" value="NZ_CABGOC010000001.1"/>
</dbReference>
<evidence type="ECO:0000313" key="2">
    <source>
        <dbReference type="EMBL" id="PHL21543.1"/>
    </source>
</evidence>
<gene>
    <name evidence="2" type="ORF">CQR37_07635</name>
    <name evidence="1" type="ORF">KYX88_03760</name>
</gene>
<reference evidence="2 3" key="1">
    <citation type="submission" date="2017-10" db="EMBL/GenBank/DDBJ databases">
        <title>Draft genomes of the Enterococcus faecium isolated from human feces before and after Helicobacter pylori eradication therapy.</title>
        <authorList>
            <person name="Prianichniikov N.A."/>
            <person name="Glushchenko O.E."/>
            <person name="Malakhova M.V."/>
        </authorList>
    </citation>
    <scope>NUCLEOTIDE SEQUENCE [LARGE SCALE GENOMIC DNA]</scope>
    <source>
        <strain evidence="2 3">Hp_5-7</strain>
    </source>
</reference>
<evidence type="ECO:0000313" key="1">
    <source>
        <dbReference type="EMBL" id="MBX4221964.1"/>
    </source>
</evidence>
<dbReference type="AlphaFoldDB" id="A0A0V7YB29"/>
<accession>A0A0V7YB29</accession>
<comment type="caution">
    <text evidence="2">The sequence shown here is derived from an EMBL/GenBank/DDBJ whole genome shotgun (WGS) entry which is preliminary data.</text>
</comment>
<dbReference type="EMBL" id="JAIFOC010000027">
    <property type="protein sequence ID" value="MBX4221964.1"/>
    <property type="molecule type" value="Genomic_DNA"/>
</dbReference>